<feature type="binding site" evidence="14">
    <location>
        <position position="169"/>
    </location>
    <ligand>
        <name>substrate</name>
    </ligand>
</feature>
<comment type="caution">
    <text evidence="18">The sequence shown here is derived from an EMBL/GenBank/DDBJ whole genome shotgun (WGS) entry which is preliminary data.</text>
</comment>
<feature type="binding site" evidence="14">
    <location>
        <begin position="371"/>
        <end position="374"/>
    </location>
    <ligand>
        <name>substrate</name>
    </ligand>
</feature>
<dbReference type="Gene3D" id="3.30.390.10">
    <property type="entry name" value="Enolase-like, N-terminal domain"/>
    <property type="match status" value="1"/>
</dbReference>
<dbReference type="GO" id="GO:0006096">
    <property type="term" value="P:glycolytic process"/>
    <property type="evidence" value="ECO:0007669"/>
    <property type="project" value="UniProtKB-UniRule"/>
</dbReference>
<comment type="cofactor">
    <cofactor evidence="12">
        <name>Mg(2+)</name>
        <dbReference type="ChEBI" id="CHEBI:18420"/>
    </cofactor>
    <text evidence="12">Binds a second Mg(2+) ion via substrate during catalysis.</text>
</comment>
<dbReference type="FunFam" id="3.20.20.120:FF:000001">
    <property type="entry name" value="Enolase"/>
    <property type="match status" value="1"/>
</dbReference>
<evidence type="ECO:0000256" key="5">
    <source>
        <dbReference type="ARBA" id="ARBA00022490"/>
    </source>
</evidence>
<dbReference type="GO" id="GO:0000287">
    <property type="term" value="F:magnesium ion binding"/>
    <property type="evidence" value="ECO:0007669"/>
    <property type="project" value="UniProtKB-UniRule"/>
</dbReference>
<dbReference type="CDD" id="cd03313">
    <property type="entry name" value="enolase"/>
    <property type="match status" value="1"/>
</dbReference>
<name>A0A1E5IJR3_ENDTX</name>
<feature type="active site" description="Proton acceptor" evidence="12 13">
    <location>
        <position position="344"/>
    </location>
</feature>
<feature type="binding site" evidence="12">
    <location>
        <position position="395"/>
    </location>
    <ligand>
        <name>(2R)-2-phosphoglycerate</name>
        <dbReference type="ChEBI" id="CHEBI:58289"/>
    </ligand>
</feature>
<dbReference type="GO" id="GO:0009986">
    <property type="term" value="C:cell surface"/>
    <property type="evidence" value="ECO:0007669"/>
    <property type="project" value="UniProtKB-SubCell"/>
</dbReference>
<evidence type="ECO:0000256" key="12">
    <source>
        <dbReference type="HAMAP-Rule" id="MF_00318"/>
    </source>
</evidence>
<comment type="cofactor">
    <cofactor evidence="15">
        <name>Mg(2+)</name>
        <dbReference type="ChEBI" id="CHEBI:18420"/>
    </cofactor>
    <text evidence="15">Mg(2+) is required for catalysis and for stabilizing the dimer.</text>
</comment>
<dbReference type="GO" id="GO:0000015">
    <property type="term" value="C:phosphopyruvate hydratase complex"/>
    <property type="evidence" value="ECO:0007669"/>
    <property type="project" value="InterPro"/>
</dbReference>
<evidence type="ECO:0000256" key="14">
    <source>
        <dbReference type="PIRSR" id="PIRSR001400-2"/>
    </source>
</evidence>
<keyword evidence="10 12" id="KW-0456">Lyase</keyword>
<comment type="function">
    <text evidence="11 12">Catalyzes the reversible conversion of 2-phosphoglycerate (2-PG) into phosphoenolpyruvate (PEP). It is essential for the degradation of carbohydrates via glycolysis.</text>
</comment>
<feature type="active site" description="Proton donor" evidence="12 13">
    <location>
        <position position="210"/>
    </location>
</feature>
<evidence type="ECO:0000256" key="2">
    <source>
        <dbReference type="ARBA" id="ARBA00009604"/>
    </source>
</evidence>
<keyword evidence="9 12" id="KW-0324">Glycolysis</keyword>
<proteinExistence type="inferred from homology"/>
<evidence type="ECO:0000256" key="1">
    <source>
        <dbReference type="ARBA" id="ARBA00005031"/>
    </source>
</evidence>
<evidence type="ECO:0000256" key="7">
    <source>
        <dbReference type="ARBA" id="ARBA00022723"/>
    </source>
</evidence>
<evidence type="ECO:0000256" key="4">
    <source>
        <dbReference type="ARBA" id="ARBA00017068"/>
    </source>
</evidence>
<dbReference type="InterPro" id="IPR020809">
    <property type="entry name" value="Enolase_CS"/>
</dbReference>
<keyword evidence="7 12" id="KW-0479">Metal-binding</keyword>
<comment type="similarity">
    <text evidence="2 12">Belongs to the enolase family.</text>
</comment>
<feature type="binding site" evidence="12 15">
    <location>
        <position position="319"/>
    </location>
    <ligand>
        <name>Mg(2+)</name>
        <dbReference type="ChEBI" id="CHEBI:18420"/>
    </ligand>
</feature>
<dbReference type="InterPro" id="IPR020810">
    <property type="entry name" value="Enolase_C"/>
</dbReference>
<evidence type="ECO:0000259" key="17">
    <source>
        <dbReference type="SMART" id="SM01193"/>
    </source>
</evidence>
<dbReference type="PROSITE" id="PS00164">
    <property type="entry name" value="ENOLASE"/>
    <property type="match status" value="1"/>
</dbReference>
<evidence type="ECO:0000256" key="13">
    <source>
        <dbReference type="PIRSR" id="PIRSR001400-1"/>
    </source>
</evidence>
<dbReference type="PIRSF" id="PIRSF001400">
    <property type="entry name" value="Enolase"/>
    <property type="match status" value="1"/>
</dbReference>
<keyword evidence="6 12" id="KW-0964">Secreted</keyword>
<dbReference type="InterPro" id="IPR000941">
    <property type="entry name" value="Enolase"/>
</dbReference>
<feature type="binding site" evidence="12">
    <location>
        <position position="344"/>
    </location>
    <ligand>
        <name>(2R)-2-phosphoglycerate</name>
        <dbReference type="ChEBI" id="CHEBI:58289"/>
    </ligand>
</feature>
<feature type="binding site" evidence="12">
    <location>
        <position position="373"/>
    </location>
    <ligand>
        <name>(2R)-2-phosphoglycerate</name>
        <dbReference type="ChEBI" id="CHEBI:58289"/>
    </ligand>
</feature>
<feature type="domain" description="Enolase C-terminal TIM barrel" evidence="16">
    <location>
        <begin position="144"/>
        <end position="432"/>
    </location>
</feature>
<dbReference type="HAMAP" id="MF_00318">
    <property type="entry name" value="Enolase"/>
    <property type="match status" value="1"/>
</dbReference>
<dbReference type="InterPro" id="IPR020811">
    <property type="entry name" value="Enolase_N"/>
</dbReference>
<dbReference type="InterPro" id="IPR036849">
    <property type="entry name" value="Enolase-like_C_sf"/>
</dbReference>
<protein>
    <recommendedName>
        <fullName evidence="4 12">Enolase</fullName>
        <ecNumber evidence="3 12">4.2.1.11</ecNumber>
    </recommendedName>
    <alternativeName>
        <fullName evidence="12">2-phospho-D-glycerate hydro-lyase</fullName>
    </alternativeName>
    <alternativeName>
        <fullName evidence="12">2-phosphoglycerate dehydratase</fullName>
    </alternativeName>
</protein>
<dbReference type="PANTHER" id="PTHR11902:SF1">
    <property type="entry name" value="ENOLASE"/>
    <property type="match status" value="1"/>
</dbReference>
<dbReference type="SFLD" id="SFLDF00002">
    <property type="entry name" value="enolase"/>
    <property type="match status" value="1"/>
</dbReference>
<dbReference type="UniPathway" id="UPA00109">
    <property type="reaction ID" value="UER00187"/>
</dbReference>
<dbReference type="EMBL" id="LNVX01000291">
    <property type="protein sequence ID" value="OEG70739.1"/>
    <property type="molecule type" value="Genomic_DNA"/>
</dbReference>
<dbReference type="SUPFAM" id="SSF54826">
    <property type="entry name" value="Enolase N-terminal domain-like"/>
    <property type="match status" value="1"/>
</dbReference>
<feature type="binding site" evidence="12 15">
    <location>
        <position position="247"/>
    </location>
    <ligand>
        <name>Mg(2+)</name>
        <dbReference type="ChEBI" id="CHEBI:18420"/>
    </ligand>
</feature>
<keyword evidence="8 12" id="KW-0460">Magnesium</keyword>
<dbReference type="Proteomes" id="UP000095237">
    <property type="component" value="Unassembled WGS sequence"/>
</dbReference>
<dbReference type="Pfam" id="PF03952">
    <property type="entry name" value="Enolase_N"/>
    <property type="match status" value="1"/>
</dbReference>
<feature type="binding site" evidence="12">
    <location>
        <position position="374"/>
    </location>
    <ligand>
        <name>(2R)-2-phosphoglycerate</name>
        <dbReference type="ChEBI" id="CHEBI:58289"/>
    </ligand>
</feature>
<dbReference type="SFLD" id="SFLDS00001">
    <property type="entry name" value="Enolase"/>
    <property type="match status" value="1"/>
</dbReference>
<comment type="subcellular location">
    <subcellularLocation>
        <location evidence="12">Cytoplasm</location>
    </subcellularLocation>
    <subcellularLocation>
        <location evidence="12">Secreted</location>
    </subcellularLocation>
    <subcellularLocation>
        <location evidence="12">Cell surface</location>
    </subcellularLocation>
    <text evidence="12">Fractions of enolase are present in both the cytoplasm and on the cell surface.</text>
</comment>
<gene>
    <name evidence="12 18" type="primary">eno</name>
    <name evidence="18" type="ORF">ATZ36_17355</name>
</gene>
<organism evidence="18 19">
    <name type="scientific">Endomicrobium trichonymphae</name>
    <dbReference type="NCBI Taxonomy" id="1408204"/>
    <lineage>
        <taxon>Bacteria</taxon>
        <taxon>Pseudomonadati</taxon>
        <taxon>Elusimicrobiota</taxon>
        <taxon>Endomicrobiia</taxon>
        <taxon>Endomicrobiales</taxon>
        <taxon>Endomicrobiaceae</taxon>
        <taxon>Candidatus Endomicrobiellum</taxon>
    </lineage>
</organism>
<evidence type="ECO:0000256" key="10">
    <source>
        <dbReference type="ARBA" id="ARBA00023239"/>
    </source>
</evidence>
<dbReference type="Gene3D" id="3.20.20.120">
    <property type="entry name" value="Enolase-like C-terminal domain"/>
    <property type="match status" value="1"/>
</dbReference>
<dbReference type="NCBIfam" id="TIGR01060">
    <property type="entry name" value="eno"/>
    <property type="match status" value="1"/>
</dbReference>
<evidence type="ECO:0000313" key="18">
    <source>
        <dbReference type="EMBL" id="OEG70739.1"/>
    </source>
</evidence>
<evidence type="ECO:0000256" key="6">
    <source>
        <dbReference type="ARBA" id="ARBA00022525"/>
    </source>
</evidence>
<evidence type="ECO:0000256" key="9">
    <source>
        <dbReference type="ARBA" id="ARBA00023152"/>
    </source>
</evidence>
<dbReference type="InterPro" id="IPR029017">
    <property type="entry name" value="Enolase-like_N"/>
</dbReference>
<reference evidence="18 19" key="1">
    <citation type="submission" date="2015-11" db="EMBL/GenBank/DDBJ databases">
        <title>Evidence for parallel genomic evolution in an endosymbiosis of termite gut flagellates.</title>
        <authorList>
            <person name="Zheng H."/>
        </authorList>
    </citation>
    <scope>NUCLEOTIDE SEQUENCE [LARGE SCALE GENOMIC DNA]</scope>
    <source>
        <strain evidence="18 19">CET450</strain>
    </source>
</reference>
<comment type="pathway">
    <text evidence="1 12">Carbohydrate degradation; glycolysis; pyruvate from D-glyceraldehyde 3-phosphate: step 4/5.</text>
</comment>
<dbReference type="SMART" id="SM01192">
    <property type="entry name" value="Enolase_C"/>
    <property type="match status" value="1"/>
</dbReference>
<feature type="binding site" evidence="14">
    <location>
        <position position="319"/>
    </location>
    <ligand>
        <name>substrate</name>
    </ligand>
</feature>
<evidence type="ECO:0000256" key="15">
    <source>
        <dbReference type="PIRSR" id="PIRSR001400-3"/>
    </source>
</evidence>
<comment type="catalytic activity">
    <reaction evidence="12">
        <text>(2R)-2-phosphoglycerate = phosphoenolpyruvate + H2O</text>
        <dbReference type="Rhea" id="RHEA:10164"/>
        <dbReference type="ChEBI" id="CHEBI:15377"/>
        <dbReference type="ChEBI" id="CHEBI:58289"/>
        <dbReference type="ChEBI" id="CHEBI:58702"/>
        <dbReference type="EC" id="4.2.1.11"/>
    </reaction>
</comment>
<sequence length="434" mass="47238">MANIVKIVGREIIDSRGNPTVEVDVKLDDGAFGRAAVPSGASTGSREALELRDGDKKRFDGKGVLKAVSNINDIISPKLTGLEITKQQDIDDIMIKLDGTDFKSSLGANAILGVSLACAKAGSNSNKLPVYEYVREIYNIKSDKYVLPVPLMNIVNGGEHANNNVDLQEFMIAPVSAPTFREALRMGCEVFHSLKKVLNENGYATGVGDEGGFAPNLKSNAHALEIICEAVKATGYEVGKDIFFALDVAASELYESNKYTLEGEVKEKVKTSKDMIAFYEDLLKEYPIISIEDGLSESDWEGWKILTEKLKSRLQLVGDDLFVTNTKIFKDGINEGIANSILIKVNQIGSLSETVAAVQMAYKAGYTAVMSHRSGETEDNIIADLAVAFNTGQIKTGSASRTDRMCKYNQLLRIEEELGSKSVYLGRSAFSSIK</sequence>
<dbReference type="SMART" id="SM01193">
    <property type="entry name" value="Enolase_N"/>
    <property type="match status" value="1"/>
</dbReference>
<feature type="binding site" evidence="14">
    <location>
        <position position="160"/>
    </location>
    <ligand>
        <name>substrate</name>
    </ligand>
</feature>
<dbReference type="GO" id="GO:0005576">
    <property type="term" value="C:extracellular region"/>
    <property type="evidence" value="ECO:0007669"/>
    <property type="project" value="UniProtKB-SubCell"/>
</dbReference>
<dbReference type="AlphaFoldDB" id="A0A1E5IJR3"/>
<dbReference type="FunFam" id="3.30.390.10:FF:000001">
    <property type="entry name" value="Enolase"/>
    <property type="match status" value="1"/>
</dbReference>
<feature type="domain" description="Enolase N-terminal" evidence="17">
    <location>
        <begin position="4"/>
        <end position="134"/>
    </location>
</feature>
<accession>A0A1E5IJR3</accession>
<dbReference type="PRINTS" id="PR00148">
    <property type="entry name" value="ENOLASE"/>
</dbReference>
<evidence type="ECO:0000256" key="3">
    <source>
        <dbReference type="ARBA" id="ARBA00012058"/>
    </source>
</evidence>
<dbReference type="SUPFAM" id="SSF51604">
    <property type="entry name" value="Enolase C-terminal domain-like"/>
    <property type="match status" value="1"/>
</dbReference>
<evidence type="ECO:0000313" key="19">
    <source>
        <dbReference type="Proteomes" id="UP000095237"/>
    </source>
</evidence>
<evidence type="ECO:0000259" key="16">
    <source>
        <dbReference type="SMART" id="SM01192"/>
    </source>
</evidence>
<feature type="binding site" evidence="12 15">
    <location>
        <position position="292"/>
    </location>
    <ligand>
        <name>Mg(2+)</name>
        <dbReference type="ChEBI" id="CHEBI:18420"/>
    </ligand>
</feature>
<dbReference type="SFLD" id="SFLDG00178">
    <property type="entry name" value="enolase"/>
    <property type="match status" value="1"/>
</dbReference>
<keyword evidence="5 12" id="KW-0963">Cytoplasm</keyword>
<feature type="binding site" evidence="14">
    <location>
        <position position="395"/>
    </location>
    <ligand>
        <name>substrate</name>
    </ligand>
</feature>
<dbReference type="Pfam" id="PF00113">
    <property type="entry name" value="Enolase_C"/>
    <property type="match status" value="1"/>
</dbReference>
<dbReference type="EC" id="4.2.1.11" evidence="3 12"/>
<keyword evidence="19" id="KW-1185">Reference proteome</keyword>
<feature type="binding site" evidence="12">
    <location>
        <position position="168"/>
    </location>
    <ligand>
        <name>(2R)-2-phosphoglycerate</name>
        <dbReference type="ChEBI" id="CHEBI:58289"/>
    </ligand>
</feature>
<evidence type="ECO:0000256" key="8">
    <source>
        <dbReference type="ARBA" id="ARBA00022842"/>
    </source>
</evidence>
<dbReference type="PANTHER" id="PTHR11902">
    <property type="entry name" value="ENOLASE"/>
    <property type="match status" value="1"/>
</dbReference>
<dbReference type="GO" id="GO:0004634">
    <property type="term" value="F:phosphopyruvate hydratase activity"/>
    <property type="evidence" value="ECO:0007669"/>
    <property type="project" value="UniProtKB-UniRule"/>
</dbReference>
<evidence type="ECO:0000256" key="11">
    <source>
        <dbReference type="ARBA" id="ARBA00045763"/>
    </source>
</evidence>
<feature type="binding site" evidence="14">
    <location>
        <position position="292"/>
    </location>
    <ligand>
        <name>substrate</name>
    </ligand>
</feature>